<organism evidence="1 2">
    <name type="scientific">Eimeria mitis</name>
    <dbReference type="NCBI Taxonomy" id="44415"/>
    <lineage>
        <taxon>Eukaryota</taxon>
        <taxon>Sar</taxon>
        <taxon>Alveolata</taxon>
        <taxon>Apicomplexa</taxon>
        <taxon>Conoidasida</taxon>
        <taxon>Coccidia</taxon>
        <taxon>Eucoccidiorida</taxon>
        <taxon>Eimeriorina</taxon>
        <taxon>Eimeriidae</taxon>
        <taxon>Eimeria</taxon>
    </lineage>
</organism>
<dbReference type="RefSeq" id="XP_013351419.1">
    <property type="nucleotide sequence ID" value="XM_013495965.1"/>
</dbReference>
<dbReference type="AlphaFoldDB" id="U6JTT3"/>
<protein>
    <submittedName>
        <fullName evidence="1">Uncharacterized protein</fullName>
    </submittedName>
</protein>
<proteinExistence type="predicted"/>
<evidence type="ECO:0000313" key="1">
    <source>
        <dbReference type="EMBL" id="CDJ28845.1"/>
    </source>
</evidence>
<name>U6JTT3_9EIME</name>
<dbReference type="VEuPathDB" id="ToxoDB:EMH_0044470"/>
<dbReference type="Proteomes" id="UP000030744">
    <property type="component" value="Unassembled WGS sequence"/>
</dbReference>
<sequence>MSATEESVVFKAPERIVPKRVCHRGWTASGYITEGRRPLGSKDLAAKLVGPEAPPDVGTVTSTDACTPQWSNEAEVCCEATRLVCMAGICTVTVGQLHALKAAAGSCPPNLAESRVIDAVLVFGNLGMPCDRWHLRSETSQAIRFRELSLRNRHGVLGQHLFTF</sequence>
<evidence type="ECO:0000313" key="2">
    <source>
        <dbReference type="Proteomes" id="UP000030744"/>
    </source>
</evidence>
<keyword evidence="2" id="KW-1185">Reference proteome</keyword>
<gene>
    <name evidence="1" type="ORF">EMH_0044470</name>
</gene>
<dbReference type="EMBL" id="HG681589">
    <property type="protein sequence ID" value="CDJ28845.1"/>
    <property type="molecule type" value="Genomic_DNA"/>
</dbReference>
<dbReference type="GeneID" id="25379164"/>
<reference evidence="1" key="2">
    <citation type="submission" date="2013-10" db="EMBL/GenBank/DDBJ databases">
        <authorList>
            <person name="Aslett M."/>
        </authorList>
    </citation>
    <scope>NUCLEOTIDE SEQUENCE [LARGE SCALE GENOMIC DNA]</scope>
    <source>
        <strain evidence="1">Houghton</strain>
    </source>
</reference>
<accession>U6JTT3</accession>
<reference evidence="1" key="1">
    <citation type="submission" date="2013-10" db="EMBL/GenBank/DDBJ databases">
        <title>Genomic analysis of the causative agents of coccidiosis in chickens.</title>
        <authorList>
            <person name="Reid A.J."/>
            <person name="Blake D."/>
            <person name="Billington K."/>
            <person name="Browne H."/>
            <person name="Dunn M."/>
            <person name="Hung S."/>
            <person name="Kawahara F."/>
            <person name="Miranda-Saavedra D."/>
            <person name="Mourier T."/>
            <person name="Nagra H."/>
            <person name="Otto T.D."/>
            <person name="Rawlings N."/>
            <person name="Sanchez A."/>
            <person name="Sanders M."/>
            <person name="Subramaniam C."/>
            <person name="Tay Y."/>
            <person name="Dear P."/>
            <person name="Doerig C."/>
            <person name="Gruber A."/>
            <person name="Parkinson J."/>
            <person name="Shirley M."/>
            <person name="Wan K.L."/>
            <person name="Berriman M."/>
            <person name="Tomley F."/>
            <person name="Pain A."/>
        </authorList>
    </citation>
    <scope>NUCLEOTIDE SEQUENCE [LARGE SCALE GENOMIC DNA]</scope>
    <source>
        <strain evidence="1">Houghton</strain>
    </source>
</reference>